<dbReference type="EMBL" id="MEWX01000007">
    <property type="protein sequence ID" value="OGC81042.1"/>
    <property type="molecule type" value="Genomic_DNA"/>
</dbReference>
<comment type="similarity">
    <text evidence="1 5 6">Belongs to the universal ribosomal protein uS8 family.</text>
</comment>
<evidence type="ECO:0000256" key="6">
    <source>
        <dbReference type="RuleBase" id="RU003660"/>
    </source>
</evidence>
<dbReference type="Proteomes" id="UP000176185">
    <property type="component" value="Unassembled WGS sequence"/>
</dbReference>
<dbReference type="GO" id="GO:0019843">
    <property type="term" value="F:rRNA binding"/>
    <property type="evidence" value="ECO:0007669"/>
    <property type="project" value="UniProtKB-UniRule"/>
</dbReference>
<keyword evidence="3 5" id="KW-0687">Ribonucleoprotein</keyword>
<accession>A0A1F4XH60</accession>
<protein>
    <recommendedName>
        <fullName evidence="4 5">Small ribosomal subunit protein uS8</fullName>
    </recommendedName>
</protein>
<dbReference type="GO" id="GO:1990904">
    <property type="term" value="C:ribonucleoprotein complex"/>
    <property type="evidence" value="ECO:0007669"/>
    <property type="project" value="UniProtKB-KW"/>
</dbReference>
<keyword evidence="5" id="KW-0694">RNA-binding</keyword>
<dbReference type="GO" id="GO:0006412">
    <property type="term" value="P:translation"/>
    <property type="evidence" value="ECO:0007669"/>
    <property type="project" value="UniProtKB-UniRule"/>
</dbReference>
<proteinExistence type="inferred from homology"/>
<comment type="function">
    <text evidence="5">One of the primary rRNA binding proteins, it binds directly to 16S rRNA central domain where it helps coordinate assembly of the platform of the 30S subunit.</text>
</comment>
<evidence type="ECO:0000256" key="3">
    <source>
        <dbReference type="ARBA" id="ARBA00023274"/>
    </source>
</evidence>
<comment type="caution">
    <text evidence="7">The sequence shown here is derived from an EMBL/GenBank/DDBJ whole genome shotgun (WGS) entry which is preliminary data.</text>
</comment>
<gene>
    <name evidence="5" type="primary">rpsH</name>
    <name evidence="7" type="ORF">A2943_03445</name>
</gene>
<dbReference type="PROSITE" id="PS00053">
    <property type="entry name" value="RIBOSOMAL_S8"/>
    <property type="match status" value="1"/>
</dbReference>
<dbReference type="STRING" id="1797243.A2943_03445"/>
<dbReference type="GO" id="GO:0005737">
    <property type="term" value="C:cytoplasm"/>
    <property type="evidence" value="ECO:0007669"/>
    <property type="project" value="UniProtKB-ARBA"/>
</dbReference>
<dbReference type="InterPro" id="IPR035987">
    <property type="entry name" value="Ribosomal_uS8_sf"/>
</dbReference>
<dbReference type="InterPro" id="IPR000630">
    <property type="entry name" value="Ribosomal_uS8"/>
</dbReference>
<dbReference type="GO" id="GO:0003735">
    <property type="term" value="F:structural constituent of ribosome"/>
    <property type="evidence" value="ECO:0007669"/>
    <property type="project" value="InterPro"/>
</dbReference>
<name>A0A1F4XH60_9BACT</name>
<dbReference type="GO" id="GO:0005840">
    <property type="term" value="C:ribosome"/>
    <property type="evidence" value="ECO:0007669"/>
    <property type="project" value="UniProtKB-KW"/>
</dbReference>
<organism evidence="7 8">
    <name type="scientific">Candidatus Adlerbacteria bacterium RIFCSPLOWO2_01_FULL_51_16</name>
    <dbReference type="NCBI Taxonomy" id="1797243"/>
    <lineage>
        <taxon>Bacteria</taxon>
        <taxon>Candidatus Adleribacteriota</taxon>
    </lineage>
</organism>
<reference evidence="7 8" key="1">
    <citation type="journal article" date="2016" name="Nat. Commun.">
        <title>Thousands of microbial genomes shed light on interconnected biogeochemical processes in an aquifer system.</title>
        <authorList>
            <person name="Anantharaman K."/>
            <person name="Brown C.T."/>
            <person name="Hug L.A."/>
            <person name="Sharon I."/>
            <person name="Castelle C.J."/>
            <person name="Probst A.J."/>
            <person name="Thomas B.C."/>
            <person name="Singh A."/>
            <person name="Wilkins M.J."/>
            <person name="Karaoz U."/>
            <person name="Brodie E.L."/>
            <person name="Williams K.H."/>
            <person name="Hubbard S.S."/>
            <person name="Banfield J.F."/>
        </authorList>
    </citation>
    <scope>NUCLEOTIDE SEQUENCE [LARGE SCALE GENOMIC DNA]</scope>
</reference>
<evidence type="ECO:0000256" key="1">
    <source>
        <dbReference type="ARBA" id="ARBA00006471"/>
    </source>
</evidence>
<dbReference type="FunFam" id="3.30.1490.10:FF:000001">
    <property type="entry name" value="30S ribosomal protein S8"/>
    <property type="match status" value="1"/>
</dbReference>
<comment type="subunit">
    <text evidence="5">Part of the 30S ribosomal subunit. Contacts proteins S5 and S12.</text>
</comment>
<dbReference type="Gene3D" id="3.30.1490.10">
    <property type="match status" value="1"/>
</dbReference>
<evidence type="ECO:0000256" key="2">
    <source>
        <dbReference type="ARBA" id="ARBA00022980"/>
    </source>
</evidence>
<dbReference type="PANTHER" id="PTHR11758">
    <property type="entry name" value="40S RIBOSOMAL PROTEIN S15A"/>
    <property type="match status" value="1"/>
</dbReference>
<keyword evidence="2 5" id="KW-0689">Ribosomal protein</keyword>
<dbReference type="SUPFAM" id="SSF56047">
    <property type="entry name" value="Ribosomal protein S8"/>
    <property type="match status" value="1"/>
</dbReference>
<evidence type="ECO:0000313" key="7">
    <source>
        <dbReference type="EMBL" id="OGC81042.1"/>
    </source>
</evidence>
<keyword evidence="5" id="KW-0699">rRNA-binding</keyword>
<evidence type="ECO:0000256" key="4">
    <source>
        <dbReference type="ARBA" id="ARBA00035258"/>
    </source>
</evidence>
<dbReference type="Pfam" id="PF00410">
    <property type="entry name" value="Ribosomal_S8"/>
    <property type="match status" value="1"/>
</dbReference>
<dbReference type="NCBIfam" id="NF001109">
    <property type="entry name" value="PRK00136.1"/>
    <property type="match status" value="1"/>
</dbReference>
<evidence type="ECO:0000313" key="8">
    <source>
        <dbReference type="Proteomes" id="UP000176185"/>
    </source>
</evidence>
<dbReference type="HAMAP" id="MF_01302_B">
    <property type="entry name" value="Ribosomal_uS8_B"/>
    <property type="match status" value="1"/>
</dbReference>
<dbReference type="AlphaFoldDB" id="A0A1F4XH60"/>
<dbReference type="InterPro" id="IPR047863">
    <property type="entry name" value="Ribosomal_uS8_CS"/>
</dbReference>
<dbReference type="Gene3D" id="3.30.1370.30">
    <property type="match status" value="1"/>
</dbReference>
<sequence length="130" mass="14438">MMVTDPISDFLVRLQNASMARKERVSIPFSQMKHSIAEVLAREGYVSDVDSKSKANGVLTLSLVYKDGRPAIQGVKRISKPSRRMYMGVRDVRPVKRGHGLLVLSTPAGIVTGKEARIKRVGGEVLFEIW</sequence>
<evidence type="ECO:0000256" key="5">
    <source>
        <dbReference type="HAMAP-Rule" id="MF_01302"/>
    </source>
</evidence>